<dbReference type="InterPro" id="IPR051324">
    <property type="entry name" value="Stress/Tellurium_Resist"/>
</dbReference>
<proteinExistence type="inferred from homology"/>
<dbReference type="PANTHER" id="PTHR32097">
    <property type="entry name" value="CAMP-BINDING PROTEIN 1-RELATED"/>
    <property type="match status" value="1"/>
</dbReference>
<sequence>MTDLLKGANSFVPSVPLRVGVMRGLDASVLLLTEQGRVRGDADLVSRGRPVHPSGAVRHLGPHDGADWLQVDLPGVEAAVDRIVIAASSTGGPLGAAGPTVAAFAPDGTMVVRYALIDTTTETACVLGEFYRRAGGWKFRAVGQGWDSGPAGLAAEYGLEVAGTGAPGPAPEPAPAFAPPVPAPAPPTPFPAPAPPTPFPAPAAPAFAAYPPHAPKAGYAPVDPQVQQLRSGPAAPYVPAPAVPAVAPGGWSFGADFPVHTVREHGSQVVTAPGNVPPGPVLVELETTGGGYLSAYTLDDRNKDDKLVFNSVLKDPRHRMLVVAPEGRRLRIKVSCDRRWTLKILPLSAAPLLDGTLEGRGDEVVRYTGPPADLVFRAKASGNVTVYGYEVADAGNTLPDNRTLLVNEIGKVRTSSPMPPGPLLLRAQVDGAWTMKARPV</sequence>
<evidence type="ECO:0000313" key="5">
    <source>
        <dbReference type="Proteomes" id="UP000320580"/>
    </source>
</evidence>
<reference evidence="4 5" key="1">
    <citation type="submission" date="2019-07" db="EMBL/GenBank/DDBJ databases">
        <authorList>
            <person name="Zhu P."/>
        </authorList>
    </citation>
    <scope>NUCLEOTIDE SEQUENCE [LARGE SCALE GENOMIC DNA]</scope>
    <source>
        <strain evidence="4 5">SSL-25</strain>
    </source>
</reference>
<dbReference type="AlphaFoldDB" id="A0A5B8JB32"/>
<dbReference type="EMBL" id="CP042266">
    <property type="protein sequence ID" value="QDY77111.1"/>
    <property type="molecule type" value="Genomic_DNA"/>
</dbReference>
<dbReference type="Pfam" id="PF02342">
    <property type="entry name" value="TerD"/>
    <property type="match status" value="1"/>
</dbReference>
<dbReference type="PANTHER" id="PTHR32097:SF4">
    <property type="entry name" value="GENERAL STRESS PROTEIN 16U"/>
    <property type="match status" value="1"/>
</dbReference>
<dbReference type="InterPro" id="IPR003325">
    <property type="entry name" value="TerD"/>
</dbReference>
<feature type="region of interest" description="Disordered" evidence="2">
    <location>
        <begin position="164"/>
        <end position="195"/>
    </location>
</feature>
<name>A0A5B8JB32_9ACTN</name>
<dbReference type="Gene3D" id="2.60.60.30">
    <property type="entry name" value="sav2460 like domains"/>
    <property type="match status" value="1"/>
</dbReference>
<feature type="compositionally biased region" description="Pro residues" evidence="2">
    <location>
        <begin position="168"/>
        <end position="195"/>
    </location>
</feature>
<protein>
    <submittedName>
        <fullName evidence="4">TerD family protein</fullName>
    </submittedName>
</protein>
<dbReference type="Proteomes" id="UP000320580">
    <property type="component" value="Chromosome"/>
</dbReference>
<evidence type="ECO:0000259" key="3">
    <source>
        <dbReference type="Pfam" id="PF02342"/>
    </source>
</evidence>
<evidence type="ECO:0000256" key="2">
    <source>
        <dbReference type="SAM" id="MobiDB-lite"/>
    </source>
</evidence>
<keyword evidence="5" id="KW-1185">Reference proteome</keyword>
<evidence type="ECO:0000256" key="1">
    <source>
        <dbReference type="ARBA" id="ARBA00008775"/>
    </source>
</evidence>
<gene>
    <name evidence="4" type="ORF">FQU76_11950</name>
</gene>
<organism evidence="4 5">
    <name type="scientific">Streptomyces qinzhouensis</name>
    <dbReference type="NCBI Taxonomy" id="2599401"/>
    <lineage>
        <taxon>Bacteria</taxon>
        <taxon>Bacillati</taxon>
        <taxon>Actinomycetota</taxon>
        <taxon>Actinomycetes</taxon>
        <taxon>Kitasatosporales</taxon>
        <taxon>Streptomycetaceae</taxon>
        <taxon>Streptomyces</taxon>
    </lineage>
</organism>
<accession>A0A5B8JB32</accession>
<comment type="similarity">
    <text evidence="1">Belongs to the CAPAB/TerDEXZ family.</text>
</comment>
<dbReference type="CDD" id="cd06974">
    <property type="entry name" value="TerD_like"/>
    <property type="match status" value="1"/>
</dbReference>
<dbReference type="OrthoDB" id="4290369at2"/>
<evidence type="ECO:0000313" key="4">
    <source>
        <dbReference type="EMBL" id="QDY77111.1"/>
    </source>
</evidence>
<feature type="domain" description="TerD" evidence="3">
    <location>
        <begin position="25"/>
        <end position="157"/>
    </location>
</feature>
<dbReference type="KEGG" id="sqz:FQU76_11950"/>